<accession>A0A840X9Q8</accession>
<reference evidence="1 2" key="1">
    <citation type="submission" date="2020-08" db="EMBL/GenBank/DDBJ databases">
        <title>Sequencing the genomes of 1000 actinobacteria strains.</title>
        <authorList>
            <person name="Klenk H.-P."/>
        </authorList>
    </citation>
    <scope>NUCLEOTIDE SEQUENCE [LARGE SCALE GENOMIC DNA]</scope>
    <source>
        <strain evidence="1 2">DSM 23889</strain>
    </source>
</reference>
<dbReference type="SUPFAM" id="SSF54523">
    <property type="entry name" value="Pili subunits"/>
    <property type="match status" value="1"/>
</dbReference>
<organism evidence="1 2">
    <name type="scientific">Microcella frigidaquae</name>
    <dbReference type="NCBI Taxonomy" id="424758"/>
    <lineage>
        <taxon>Bacteria</taxon>
        <taxon>Bacillati</taxon>
        <taxon>Actinomycetota</taxon>
        <taxon>Actinomycetes</taxon>
        <taxon>Micrococcales</taxon>
        <taxon>Microbacteriaceae</taxon>
        <taxon>Microcella</taxon>
    </lineage>
</organism>
<gene>
    <name evidence="1" type="ORF">BJ959_001311</name>
</gene>
<dbReference type="Gene3D" id="3.30.700.10">
    <property type="entry name" value="Glycoprotein, Type 4 Pilin"/>
    <property type="match status" value="1"/>
</dbReference>
<dbReference type="Proteomes" id="UP000552883">
    <property type="component" value="Unassembled WGS sequence"/>
</dbReference>
<comment type="caution">
    <text evidence="1">The sequence shown here is derived from an EMBL/GenBank/DDBJ whole genome shotgun (WGS) entry which is preliminary data.</text>
</comment>
<keyword evidence="2" id="KW-1185">Reference proteome</keyword>
<sequence>MVILIAGILAAVAVPVFLGALDQARASSTQAALATARLAVTLAVVEEGQLPTLAERDAILAGAADPAVTLDMTGTGTDFCLAATHDQLVDTWASTQRVVPTQGASCALDGSIILP</sequence>
<dbReference type="InterPro" id="IPR045584">
    <property type="entry name" value="Pilin-like"/>
</dbReference>
<dbReference type="AlphaFoldDB" id="A0A840X9Q8"/>
<protein>
    <submittedName>
        <fullName evidence="1">Type IV pilus assembly protein PilA</fullName>
    </submittedName>
</protein>
<name>A0A840X9Q8_9MICO</name>
<evidence type="ECO:0000313" key="1">
    <source>
        <dbReference type="EMBL" id="MBB5617815.1"/>
    </source>
</evidence>
<dbReference type="EMBL" id="JACHBS010000001">
    <property type="protein sequence ID" value="MBB5617815.1"/>
    <property type="molecule type" value="Genomic_DNA"/>
</dbReference>
<proteinExistence type="predicted"/>
<dbReference type="RefSeq" id="WP_165879044.1">
    <property type="nucleotide sequence ID" value="NZ_BAAANZ010000006.1"/>
</dbReference>
<evidence type="ECO:0000313" key="2">
    <source>
        <dbReference type="Proteomes" id="UP000552883"/>
    </source>
</evidence>